<accession>A0A392UXF1</accession>
<comment type="caution">
    <text evidence="1">The sequence shown here is derived from an EMBL/GenBank/DDBJ whole genome shotgun (WGS) entry which is preliminary data.</text>
</comment>
<dbReference type="Proteomes" id="UP000265520">
    <property type="component" value="Unassembled WGS sequence"/>
</dbReference>
<name>A0A392UXF1_9FABA</name>
<evidence type="ECO:0000313" key="2">
    <source>
        <dbReference type="Proteomes" id="UP000265520"/>
    </source>
</evidence>
<sequence>MGGVGDLSKCSEMLSELKTRRWAVVKLSSSAREHLIASWGSTWRVPGNGVPRSITILA</sequence>
<dbReference type="EMBL" id="LXQA011000590">
    <property type="protein sequence ID" value="MCI80668.1"/>
    <property type="molecule type" value="Genomic_DNA"/>
</dbReference>
<keyword evidence="2" id="KW-1185">Reference proteome</keyword>
<reference evidence="1 2" key="1">
    <citation type="journal article" date="2018" name="Front. Plant Sci.">
        <title>Red Clover (Trifolium pratense) and Zigzag Clover (T. medium) - A Picture of Genomic Similarities and Differences.</title>
        <authorList>
            <person name="Dluhosova J."/>
            <person name="Istvanek J."/>
            <person name="Nedelnik J."/>
            <person name="Repkova J."/>
        </authorList>
    </citation>
    <scope>NUCLEOTIDE SEQUENCE [LARGE SCALE GENOMIC DNA]</scope>
    <source>
        <strain evidence="2">cv. 10/8</strain>
        <tissue evidence="1">Leaf</tissue>
    </source>
</reference>
<proteinExistence type="predicted"/>
<dbReference type="AlphaFoldDB" id="A0A392UXF1"/>
<organism evidence="1 2">
    <name type="scientific">Trifolium medium</name>
    <dbReference type="NCBI Taxonomy" id="97028"/>
    <lineage>
        <taxon>Eukaryota</taxon>
        <taxon>Viridiplantae</taxon>
        <taxon>Streptophyta</taxon>
        <taxon>Embryophyta</taxon>
        <taxon>Tracheophyta</taxon>
        <taxon>Spermatophyta</taxon>
        <taxon>Magnoliopsida</taxon>
        <taxon>eudicotyledons</taxon>
        <taxon>Gunneridae</taxon>
        <taxon>Pentapetalae</taxon>
        <taxon>rosids</taxon>
        <taxon>fabids</taxon>
        <taxon>Fabales</taxon>
        <taxon>Fabaceae</taxon>
        <taxon>Papilionoideae</taxon>
        <taxon>50 kb inversion clade</taxon>
        <taxon>NPAAA clade</taxon>
        <taxon>Hologalegina</taxon>
        <taxon>IRL clade</taxon>
        <taxon>Trifolieae</taxon>
        <taxon>Trifolium</taxon>
    </lineage>
</organism>
<protein>
    <submittedName>
        <fullName evidence="1">Uncharacterized protein</fullName>
    </submittedName>
</protein>
<evidence type="ECO:0000313" key="1">
    <source>
        <dbReference type="EMBL" id="MCI80668.1"/>
    </source>
</evidence>